<proteinExistence type="predicted"/>
<evidence type="ECO:0000313" key="3">
    <source>
        <dbReference type="Proteomes" id="UP000642144"/>
    </source>
</evidence>
<dbReference type="RefSeq" id="WP_161052993.1">
    <property type="nucleotide sequence ID" value="NZ_WWCT01000001.1"/>
</dbReference>
<dbReference type="EMBL" id="WWCT01000001">
    <property type="protein sequence ID" value="MYN24831.1"/>
    <property type="molecule type" value="Genomic_DNA"/>
</dbReference>
<sequence>MKTAHVTFSRDTGVVEITLEINGRQVAKCSSQESIALELQIHEVGVLDIEGKFSTELPTSAERLVLASQIAFSELMPALKLVAACSATGLASTSLRSKQSRKYKVTGAVTDGTRSPRH</sequence>
<evidence type="ECO:0000256" key="1">
    <source>
        <dbReference type="SAM" id="MobiDB-lite"/>
    </source>
</evidence>
<reference evidence="2 3" key="1">
    <citation type="submission" date="2019-12" db="EMBL/GenBank/DDBJ databases">
        <title>Novel species isolated from a subtropical stream in China.</title>
        <authorList>
            <person name="Lu H."/>
        </authorList>
    </citation>
    <scope>NUCLEOTIDE SEQUENCE [LARGE SCALE GENOMIC DNA]</scope>
    <source>
        <strain evidence="2 3">CY42W</strain>
    </source>
</reference>
<comment type="caution">
    <text evidence="2">The sequence shown here is derived from an EMBL/GenBank/DDBJ whole genome shotgun (WGS) entry which is preliminary data.</text>
</comment>
<evidence type="ECO:0000313" key="2">
    <source>
        <dbReference type="EMBL" id="MYN24831.1"/>
    </source>
</evidence>
<dbReference type="Proteomes" id="UP000642144">
    <property type="component" value="Unassembled WGS sequence"/>
</dbReference>
<protein>
    <submittedName>
        <fullName evidence="2">Uncharacterized protein</fullName>
    </submittedName>
</protein>
<accession>A0ABW9VT79</accession>
<name>A0ABW9VT79_9BURK</name>
<organism evidence="2 3">
    <name type="scientific">Duganella levis</name>
    <dbReference type="NCBI Taxonomy" id="2692169"/>
    <lineage>
        <taxon>Bacteria</taxon>
        <taxon>Pseudomonadati</taxon>
        <taxon>Pseudomonadota</taxon>
        <taxon>Betaproteobacteria</taxon>
        <taxon>Burkholderiales</taxon>
        <taxon>Oxalobacteraceae</taxon>
        <taxon>Telluria group</taxon>
        <taxon>Duganella</taxon>
    </lineage>
</organism>
<feature type="region of interest" description="Disordered" evidence="1">
    <location>
        <begin position="92"/>
        <end position="118"/>
    </location>
</feature>
<keyword evidence="3" id="KW-1185">Reference proteome</keyword>
<gene>
    <name evidence="2" type="ORF">GTP69_00230</name>
</gene>